<evidence type="ECO:0000259" key="1">
    <source>
        <dbReference type="Pfam" id="PF19010"/>
    </source>
</evidence>
<protein>
    <recommendedName>
        <fullName evidence="1">DUF5739 domain-containing protein</fullName>
    </recommendedName>
</protein>
<gene>
    <name evidence="2" type="ORF">EGR_00196</name>
</gene>
<dbReference type="GeneID" id="36335911"/>
<evidence type="ECO:0000313" key="2">
    <source>
        <dbReference type="EMBL" id="EUB64927.1"/>
    </source>
</evidence>
<sequence length="212" mass="23613">MSPSSAYASATLYTPLFRPPTTPLTTAVQNQPASLHPLPLLPTTTVEDVCAYWPADAPGSGCSPRKRRFYQKGRICLCHMPPGIYHQRLKINFRDVFEGAQISQFLINILFSGQPARGQRYQSPSHRFSGKDDYTPATQSGHCVREMFTFLQNGGASGERMNVMVEVLKHAAARSPRGLICFPPPYQLTLEFSHAASIDTVHSPKPNYLRYV</sequence>
<comment type="caution">
    <text evidence="2">The sequence shown here is derived from an EMBL/GenBank/DDBJ whole genome shotgun (WGS) entry which is preliminary data.</text>
</comment>
<dbReference type="CTD" id="36335911"/>
<dbReference type="EMBL" id="APAU02000001">
    <property type="protein sequence ID" value="EUB64927.1"/>
    <property type="molecule type" value="Genomic_DNA"/>
</dbReference>
<name>W6V1U4_ECHGR</name>
<dbReference type="OrthoDB" id="6258898at2759"/>
<dbReference type="AlphaFoldDB" id="W6V1U4"/>
<dbReference type="Pfam" id="PF19010">
    <property type="entry name" value="DUF5739"/>
    <property type="match status" value="1"/>
</dbReference>
<feature type="domain" description="DUF5739" evidence="1">
    <location>
        <begin position="35"/>
        <end position="74"/>
    </location>
</feature>
<dbReference type="RefSeq" id="XP_024356123.1">
    <property type="nucleotide sequence ID" value="XM_024489445.1"/>
</dbReference>
<dbReference type="KEGG" id="egl:EGR_00196"/>
<dbReference type="InterPro" id="IPR043800">
    <property type="entry name" value="DUF5739"/>
</dbReference>
<proteinExistence type="predicted"/>
<organism evidence="2 3">
    <name type="scientific">Echinococcus granulosus</name>
    <name type="common">Hydatid tapeworm</name>
    <dbReference type="NCBI Taxonomy" id="6210"/>
    <lineage>
        <taxon>Eukaryota</taxon>
        <taxon>Metazoa</taxon>
        <taxon>Spiralia</taxon>
        <taxon>Lophotrochozoa</taxon>
        <taxon>Platyhelminthes</taxon>
        <taxon>Cestoda</taxon>
        <taxon>Eucestoda</taxon>
        <taxon>Cyclophyllidea</taxon>
        <taxon>Taeniidae</taxon>
        <taxon>Echinococcus</taxon>
        <taxon>Echinococcus granulosus group</taxon>
    </lineage>
</organism>
<evidence type="ECO:0000313" key="3">
    <source>
        <dbReference type="Proteomes" id="UP000019149"/>
    </source>
</evidence>
<keyword evidence="3" id="KW-1185">Reference proteome</keyword>
<accession>W6V1U4</accession>
<dbReference type="Proteomes" id="UP000019149">
    <property type="component" value="Unassembled WGS sequence"/>
</dbReference>
<reference evidence="2 3" key="1">
    <citation type="journal article" date="2013" name="Nat. Genet.">
        <title>The genome of the hydatid tapeworm Echinococcus granulosus.</title>
        <authorList>
            <person name="Zheng H."/>
            <person name="Zhang W."/>
            <person name="Zhang L."/>
            <person name="Zhang Z."/>
            <person name="Li J."/>
            <person name="Lu G."/>
            <person name="Zhu Y."/>
            <person name="Wang Y."/>
            <person name="Huang Y."/>
            <person name="Liu J."/>
            <person name="Kang H."/>
            <person name="Chen J."/>
            <person name="Wang L."/>
            <person name="Chen A."/>
            <person name="Yu S."/>
            <person name="Gao Z."/>
            <person name="Jin L."/>
            <person name="Gu W."/>
            <person name="Wang Z."/>
            <person name="Zhao L."/>
            <person name="Shi B."/>
            <person name="Wen H."/>
            <person name="Lin R."/>
            <person name="Jones M.K."/>
            <person name="Brejova B."/>
            <person name="Vinar T."/>
            <person name="Zhao G."/>
            <person name="McManus D.P."/>
            <person name="Chen Z."/>
            <person name="Zhou Y."/>
            <person name="Wang S."/>
        </authorList>
    </citation>
    <scope>NUCLEOTIDE SEQUENCE [LARGE SCALE GENOMIC DNA]</scope>
</reference>